<evidence type="ECO:0000256" key="1">
    <source>
        <dbReference type="SAM" id="Phobius"/>
    </source>
</evidence>
<organism evidence="2 3">
    <name type="scientific">Microbacter margulisiae</name>
    <dbReference type="NCBI Taxonomy" id="1350067"/>
    <lineage>
        <taxon>Bacteria</taxon>
        <taxon>Pseudomonadati</taxon>
        <taxon>Bacteroidota</taxon>
        <taxon>Bacteroidia</taxon>
        <taxon>Bacteroidales</taxon>
        <taxon>Porphyromonadaceae</taxon>
        <taxon>Microbacter</taxon>
    </lineage>
</organism>
<feature type="transmembrane region" description="Helical" evidence="1">
    <location>
        <begin position="52"/>
        <end position="74"/>
    </location>
</feature>
<evidence type="ECO:0000313" key="2">
    <source>
        <dbReference type="EMBL" id="MBB3187435.1"/>
    </source>
</evidence>
<name>A0A7W5DQW3_9PORP</name>
<sequence>MLFYTKKNIHHWAFWHQRRKIWFYCLAGLGLAVSAFILLLGVEIAIHHYLSLIRTLAIIVLMFASGFVLGWLAWMENEDNYYNWLVQQHEAKKKEQAG</sequence>
<keyword evidence="1" id="KW-0812">Transmembrane</keyword>
<accession>A0A7W5DQW3</accession>
<gene>
    <name evidence="2" type="ORF">FHX64_001598</name>
</gene>
<keyword evidence="1" id="KW-0472">Membrane</keyword>
<feature type="transmembrane region" description="Helical" evidence="1">
    <location>
        <begin position="21"/>
        <end position="46"/>
    </location>
</feature>
<keyword evidence="3" id="KW-1185">Reference proteome</keyword>
<dbReference type="RefSeq" id="WP_183413189.1">
    <property type="nucleotide sequence ID" value="NZ_JACHYB010000001.1"/>
</dbReference>
<protein>
    <submittedName>
        <fullName evidence="2">Uncharacterized protein</fullName>
    </submittedName>
</protein>
<evidence type="ECO:0000313" key="3">
    <source>
        <dbReference type="Proteomes" id="UP000544222"/>
    </source>
</evidence>
<proteinExistence type="predicted"/>
<comment type="caution">
    <text evidence="2">The sequence shown here is derived from an EMBL/GenBank/DDBJ whole genome shotgun (WGS) entry which is preliminary data.</text>
</comment>
<dbReference type="EMBL" id="JACHYB010000001">
    <property type="protein sequence ID" value="MBB3187435.1"/>
    <property type="molecule type" value="Genomic_DNA"/>
</dbReference>
<dbReference type="Proteomes" id="UP000544222">
    <property type="component" value="Unassembled WGS sequence"/>
</dbReference>
<dbReference type="AlphaFoldDB" id="A0A7W5DQW3"/>
<reference evidence="2 3" key="1">
    <citation type="submission" date="2020-08" db="EMBL/GenBank/DDBJ databases">
        <title>Genomic Encyclopedia of Type Strains, Phase IV (KMG-IV): sequencing the most valuable type-strain genomes for metagenomic binning, comparative biology and taxonomic classification.</title>
        <authorList>
            <person name="Goeker M."/>
        </authorList>
    </citation>
    <scope>NUCLEOTIDE SEQUENCE [LARGE SCALE GENOMIC DNA]</scope>
    <source>
        <strain evidence="2 3">DSM 27471</strain>
    </source>
</reference>
<keyword evidence="1" id="KW-1133">Transmembrane helix</keyword>